<dbReference type="InterPro" id="IPR036398">
    <property type="entry name" value="CA_dom_sf"/>
</dbReference>
<sequence>MSIWRFSFVIFLVPLTYFAGGCSSGIATHRAFSDSKWESAASCDPVDISDTIISKRKDPVFDFGRVQYRRSGAASGPIYEFSEGASLEYEGKRYSVRLLRMIAPSEHRVLGMPFLMELQFFAVSEDSAALALSIFVRKGKGRPSLRSMIENGSGELTMSDLKPSYGGHYYYTGALPVPPCYSVPYIVMKSAIEASPEDIDEYLSRWPYSERNTGKSDRIEETE</sequence>
<proteinExistence type="predicted"/>
<accession>A0A833H0J3</accession>
<evidence type="ECO:0000313" key="3">
    <source>
        <dbReference type="Proteomes" id="UP000460298"/>
    </source>
</evidence>
<reference evidence="2 3" key="1">
    <citation type="submission" date="2019-10" db="EMBL/GenBank/DDBJ databases">
        <title>Extracellular Electron Transfer in a Candidatus Methanoperedens spp. Enrichment Culture.</title>
        <authorList>
            <person name="Berger S."/>
            <person name="Rangel Shaw D."/>
            <person name="Berben T."/>
            <person name="In 'T Zandt M."/>
            <person name="Frank J."/>
            <person name="Reimann J."/>
            <person name="Jetten M.S.M."/>
            <person name="Welte C.U."/>
        </authorList>
    </citation>
    <scope>NUCLEOTIDE SEQUENCE [LARGE SCALE GENOMIC DNA]</scope>
    <source>
        <strain evidence="2">SB12</strain>
    </source>
</reference>
<evidence type="ECO:0000259" key="1">
    <source>
        <dbReference type="SMART" id="SM01057"/>
    </source>
</evidence>
<protein>
    <recommendedName>
        <fullName evidence="1">Alpha-carbonic anhydrase domain-containing protein</fullName>
    </recommendedName>
</protein>
<name>A0A833H0J3_9LEPT</name>
<dbReference type="InterPro" id="IPR001148">
    <property type="entry name" value="CA_dom"/>
</dbReference>
<feature type="domain" description="Alpha-carbonic anhydrase" evidence="1">
    <location>
        <begin position="27"/>
        <end position="211"/>
    </location>
</feature>
<evidence type="ECO:0000313" key="2">
    <source>
        <dbReference type="EMBL" id="KAB2931637.1"/>
    </source>
</evidence>
<dbReference type="Proteomes" id="UP000460298">
    <property type="component" value="Unassembled WGS sequence"/>
</dbReference>
<dbReference type="AlphaFoldDB" id="A0A833H0J3"/>
<dbReference type="SMART" id="SM01057">
    <property type="entry name" value="Carb_anhydrase"/>
    <property type="match status" value="1"/>
</dbReference>
<dbReference type="EMBL" id="WBUI01000013">
    <property type="protein sequence ID" value="KAB2931637.1"/>
    <property type="molecule type" value="Genomic_DNA"/>
</dbReference>
<dbReference type="PROSITE" id="PS51257">
    <property type="entry name" value="PROKAR_LIPOPROTEIN"/>
    <property type="match status" value="1"/>
</dbReference>
<gene>
    <name evidence="2" type="ORF">F9K24_13655</name>
</gene>
<dbReference type="Gene3D" id="3.10.200.10">
    <property type="entry name" value="Alpha carbonic anhydrase"/>
    <property type="match status" value="1"/>
</dbReference>
<comment type="caution">
    <text evidence="2">The sequence shown here is derived from an EMBL/GenBank/DDBJ whole genome shotgun (WGS) entry which is preliminary data.</text>
</comment>
<organism evidence="2 3">
    <name type="scientific">Leptonema illini</name>
    <dbReference type="NCBI Taxonomy" id="183"/>
    <lineage>
        <taxon>Bacteria</taxon>
        <taxon>Pseudomonadati</taxon>
        <taxon>Spirochaetota</taxon>
        <taxon>Spirochaetia</taxon>
        <taxon>Leptospirales</taxon>
        <taxon>Leptospiraceae</taxon>
        <taxon>Leptonema</taxon>
    </lineage>
</organism>
<dbReference type="SUPFAM" id="SSF51069">
    <property type="entry name" value="Carbonic anhydrase"/>
    <property type="match status" value="1"/>
</dbReference>